<accession>A0A1H4EY61</accession>
<dbReference type="NCBIfam" id="TIGR02595">
    <property type="entry name" value="PEP_CTERM"/>
    <property type="match status" value="1"/>
</dbReference>
<protein>
    <submittedName>
        <fullName evidence="2">PEP-CTERM protein-sorting domain-containing protein</fullName>
    </submittedName>
</protein>
<evidence type="ECO:0000256" key="1">
    <source>
        <dbReference type="SAM" id="SignalP"/>
    </source>
</evidence>
<keyword evidence="3" id="KW-1185">Reference proteome</keyword>
<gene>
    <name evidence="2" type="ORF">SAMN04488051_10855</name>
</gene>
<name>A0A1H4EY61_ALKAM</name>
<keyword evidence="1" id="KW-0732">Signal</keyword>
<feature type="signal peptide" evidence="1">
    <location>
        <begin position="1"/>
        <end position="18"/>
    </location>
</feature>
<dbReference type="OrthoDB" id="5767723at2"/>
<dbReference type="Proteomes" id="UP000198773">
    <property type="component" value="Unassembled WGS sequence"/>
</dbReference>
<proteinExistence type="predicted"/>
<sequence>MKTLLTALLLTLSFHSQAALIKLESLHNSYQVGDTIELQLSVSNLSTTLGGFFSELSYASNSLSLLGWQFGNGFDDGFGSLQFADHDALAGLLALDEYADPFADEQLLAANQGTGFVLATLQFVALSAGDFWFSFNPDWSGALSFDNQFIAVSFSDLQLQVHPASTPVPAPATLSLLLAGLLFLSARKR</sequence>
<evidence type="ECO:0000313" key="2">
    <source>
        <dbReference type="EMBL" id="SEA89580.1"/>
    </source>
</evidence>
<organism evidence="2 3">
    <name type="scientific">Alkalimonas amylolytica</name>
    <dbReference type="NCBI Taxonomy" id="152573"/>
    <lineage>
        <taxon>Bacteria</taxon>
        <taxon>Pseudomonadati</taxon>
        <taxon>Pseudomonadota</taxon>
        <taxon>Gammaproteobacteria</taxon>
        <taxon>Alkalimonas</taxon>
    </lineage>
</organism>
<dbReference type="STRING" id="152573.SAMN04488051_10855"/>
<dbReference type="SUPFAM" id="SSF49384">
    <property type="entry name" value="Carbohydrate-binding domain"/>
    <property type="match status" value="1"/>
</dbReference>
<evidence type="ECO:0000313" key="3">
    <source>
        <dbReference type="Proteomes" id="UP000198773"/>
    </source>
</evidence>
<dbReference type="EMBL" id="FNRM01000008">
    <property type="protein sequence ID" value="SEA89580.1"/>
    <property type="molecule type" value="Genomic_DNA"/>
</dbReference>
<feature type="chain" id="PRO_5011450843" evidence="1">
    <location>
        <begin position="19"/>
        <end position="189"/>
    </location>
</feature>
<dbReference type="GO" id="GO:0030246">
    <property type="term" value="F:carbohydrate binding"/>
    <property type="evidence" value="ECO:0007669"/>
    <property type="project" value="InterPro"/>
</dbReference>
<dbReference type="InterPro" id="IPR008965">
    <property type="entry name" value="CBM2/CBM3_carb-bd_dom_sf"/>
</dbReference>
<dbReference type="AlphaFoldDB" id="A0A1H4EY61"/>
<reference evidence="2 3" key="1">
    <citation type="submission" date="2016-10" db="EMBL/GenBank/DDBJ databases">
        <authorList>
            <person name="de Groot N.N."/>
        </authorList>
    </citation>
    <scope>NUCLEOTIDE SEQUENCE [LARGE SCALE GENOMIC DNA]</scope>
    <source>
        <strain evidence="2 3">CGMCC 1.3430</strain>
    </source>
</reference>
<dbReference type="RefSeq" id="WP_091344239.1">
    <property type="nucleotide sequence ID" value="NZ_FNRM01000008.1"/>
</dbReference>
<dbReference type="InterPro" id="IPR013424">
    <property type="entry name" value="Ice-binding_C"/>
</dbReference>